<accession>A0A4P7MZ61</accession>
<name>A0A4P7MZ61_PYROR</name>
<dbReference type="Proteomes" id="UP000294847">
    <property type="component" value="Chromosome 1"/>
</dbReference>
<proteinExistence type="predicted"/>
<sequence length="232" mass="26046">MNASRHDMTLFSSWVKYQHYIQLSNPNAPRILSSQEVALAAELGNNFNFTNVYRQRLELEPHFYVKVRQNLMAILQLCDAVIDEKKMFDSGITTLDPDVQKALIFCTDVIPGRVDIGSLGPHALPNYGPAAPLALRTYTANLGSLYTHDNFFANATELAKEVHPRNAPYAEDLALSDPEDTKVVGMNNKEETDSGDEDYEDECTDDDYDNEDEGSDDDYKKIHVGRGSFLES</sequence>
<evidence type="ECO:0000256" key="1">
    <source>
        <dbReference type="SAM" id="MobiDB-lite"/>
    </source>
</evidence>
<dbReference type="AlphaFoldDB" id="A0A4P7MZ61"/>
<evidence type="ECO:0000313" key="2">
    <source>
        <dbReference type="EMBL" id="QBZ54362.1"/>
    </source>
</evidence>
<reference evidence="2 3" key="1">
    <citation type="journal article" date="2019" name="Mol. Biol. Evol.">
        <title>Blast fungal genomes show frequent chromosomal changes, gene gains and losses, and effector gene turnover.</title>
        <authorList>
            <person name="Gomez Luciano L.B."/>
            <person name="Jason Tsai I."/>
            <person name="Chuma I."/>
            <person name="Tosa Y."/>
            <person name="Chen Y.H."/>
            <person name="Li J.Y."/>
            <person name="Li M.Y."/>
            <person name="Jade Lu M.Y."/>
            <person name="Nakayashiki H."/>
            <person name="Li W.H."/>
        </authorList>
    </citation>
    <scope>NUCLEOTIDE SEQUENCE [LARGE SCALE GENOMIC DNA]</scope>
    <source>
        <strain evidence="2">MZ5-1-6</strain>
    </source>
</reference>
<organism evidence="2 3">
    <name type="scientific">Pyricularia oryzae</name>
    <name type="common">Rice blast fungus</name>
    <name type="synonym">Magnaporthe oryzae</name>
    <dbReference type="NCBI Taxonomy" id="318829"/>
    <lineage>
        <taxon>Eukaryota</taxon>
        <taxon>Fungi</taxon>
        <taxon>Dikarya</taxon>
        <taxon>Ascomycota</taxon>
        <taxon>Pezizomycotina</taxon>
        <taxon>Sordariomycetes</taxon>
        <taxon>Sordariomycetidae</taxon>
        <taxon>Magnaporthales</taxon>
        <taxon>Pyriculariaceae</taxon>
        <taxon>Pyricularia</taxon>
    </lineage>
</organism>
<feature type="region of interest" description="Disordered" evidence="1">
    <location>
        <begin position="171"/>
        <end position="232"/>
    </location>
</feature>
<evidence type="ECO:0000313" key="3">
    <source>
        <dbReference type="Proteomes" id="UP000294847"/>
    </source>
</evidence>
<gene>
    <name evidence="2" type="ORF">PoMZ_10060</name>
</gene>
<protein>
    <submittedName>
        <fullName evidence="2">Uncharacterized protein</fullName>
    </submittedName>
</protein>
<dbReference type="EMBL" id="CP034204">
    <property type="protein sequence ID" value="QBZ54362.1"/>
    <property type="molecule type" value="Genomic_DNA"/>
</dbReference>
<feature type="compositionally biased region" description="Acidic residues" evidence="1">
    <location>
        <begin position="193"/>
        <end position="216"/>
    </location>
</feature>